<dbReference type="RefSeq" id="WP_183339127.1">
    <property type="nucleotide sequence ID" value="NZ_JACHZG010000001.1"/>
</dbReference>
<dbReference type="AlphaFoldDB" id="A0A7W5JWW7"/>
<gene>
    <name evidence="2" type="ORF">FHX39_002674</name>
</gene>
<evidence type="ECO:0000313" key="2">
    <source>
        <dbReference type="EMBL" id="MBB3327730.1"/>
    </source>
</evidence>
<accession>A0A7W5JWW7</accession>
<dbReference type="Pfam" id="PF18944">
    <property type="entry name" value="DUF5691"/>
    <property type="match status" value="1"/>
</dbReference>
<organism evidence="2 3">
    <name type="scientific">Microlunatus antarcticus</name>
    <dbReference type="NCBI Taxonomy" id="53388"/>
    <lineage>
        <taxon>Bacteria</taxon>
        <taxon>Bacillati</taxon>
        <taxon>Actinomycetota</taxon>
        <taxon>Actinomycetes</taxon>
        <taxon>Propionibacteriales</taxon>
        <taxon>Propionibacteriaceae</taxon>
        <taxon>Microlunatus</taxon>
    </lineage>
</organism>
<proteinExistence type="predicted"/>
<dbReference type="InterPro" id="IPR043746">
    <property type="entry name" value="DUF5691"/>
</dbReference>
<protein>
    <submittedName>
        <fullName evidence="2">Uncharacterized protein</fullName>
    </submittedName>
</protein>
<sequence>MSTTAVEVDLVNAALLGTDRRAVPLPEGADPADWLLEAAGRRRATTLVAAASTVVRPGPSAPASTLSLPSVAARDMLDEILLQASLPLLDLWLREALAAGVGLPPERWAPVLDRARRATGLNRARLGAALGPRGLWFARHNPAWSAVVRAAEVPAPDDALAAEPARAVVRTLAAGEQSVGGARTLGQQTAARLPLALYPELVEAGRDPTNAAARAGLAAAEEVLWVRWALASAFDPYRVPPERHPVRTVPTLPTRQERP</sequence>
<keyword evidence="3" id="KW-1185">Reference proteome</keyword>
<comment type="caution">
    <text evidence="2">The sequence shown here is derived from an EMBL/GenBank/DDBJ whole genome shotgun (WGS) entry which is preliminary data.</text>
</comment>
<feature type="region of interest" description="Disordered" evidence="1">
    <location>
        <begin position="239"/>
        <end position="259"/>
    </location>
</feature>
<dbReference type="Proteomes" id="UP000565572">
    <property type="component" value="Unassembled WGS sequence"/>
</dbReference>
<evidence type="ECO:0000256" key="1">
    <source>
        <dbReference type="SAM" id="MobiDB-lite"/>
    </source>
</evidence>
<name>A0A7W5JWW7_9ACTN</name>
<reference evidence="2 3" key="1">
    <citation type="submission" date="2020-08" db="EMBL/GenBank/DDBJ databases">
        <title>Sequencing the genomes of 1000 actinobacteria strains.</title>
        <authorList>
            <person name="Klenk H.-P."/>
        </authorList>
    </citation>
    <scope>NUCLEOTIDE SEQUENCE [LARGE SCALE GENOMIC DNA]</scope>
    <source>
        <strain evidence="2 3">DSM 11053</strain>
    </source>
</reference>
<evidence type="ECO:0000313" key="3">
    <source>
        <dbReference type="Proteomes" id="UP000565572"/>
    </source>
</evidence>
<dbReference type="EMBL" id="JACHZG010000001">
    <property type="protein sequence ID" value="MBB3327730.1"/>
    <property type="molecule type" value="Genomic_DNA"/>
</dbReference>